<sequence length="291" mass="32540">MDPNEIFDEEILEREPTDSEIFDEEILVREATDSEVFDEEILVGEATDSEIFDEEILAREPTDSEIFGGEILAREPTDSEIFGEEILAREPTDSEDFSEEILARGPRDSINASGDNSYLADFSLSNPPAPLCHSTSAENTSNHLENDVFNSAISAIENTNLAGSNGVAVEVVSNPILLGRVTIPCDMNTDKKNLSLLETNKETTTESTPGSSGHQYWLRERKHKFNAFGDAGEKISRVKNVFKKRRGKKKQSYKVPKKLVKINDYGEINSNTFPNDDDDDDQHPFIFVNID</sequence>
<dbReference type="EMBL" id="KZ270013">
    <property type="protein sequence ID" value="OZC08185.1"/>
    <property type="molecule type" value="Genomic_DNA"/>
</dbReference>
<proteinExistence type="predicted"/>
<dbReference type="Proteomes" id="UP000242913">
    <property type="component" value="Unassembled WGS sequence"/>
</dbReference>
<name>A0A238BU16_9BILA</name>
<protein>
    <submittedName>
        <fullName evidence="1">Uncharacterized protein</fullName>
    </submittedName>
</protein>
<gene>
    <name evidence="1" type="ORF">X798_04801</name>
</gene>
<dbReference type="AlphaFoldDB" id="A0A238BU16"/>
<dbReference type="OrthoDB" id="10339165at2759"/>
<accession>A0A238BU16</accession>
<keyword evidence="2" id="KW-1185">Reference proteome</keyword>
<organism evidence="1 2">
    <name type="scientific">Onchocerca flexuosa</name>
    <dbReference type="NCBI Taxonomy" id="387005"/>
    <lineage>
        <taxon>Eukaryota</taxon>
        <taxon>Metazoa</taxon>
        <taxon>Ecdysozoa</taxon>
        <taxon>Nematoda</taxon>
        <taxon>Chromadorea</taxon>
        <taxon>Rhabditida</taxon>
        <taxon>Spirurina</taxon>
        <taxon>Spiruromorpha</taxon>
        <taxon>Filarioidea</taxon>
        <taxon>Onchocercidae</taxon>
        <taxon>Onchocerca</taxon>
    </lineage>
</organism>
<evidence type="ECO:0000313" key="2">
    <source>
        <dbReference type="Proteomes" id="UP000242913"/>
    </source>
</evidence>
<reference evidence="1 2" key="1">
    <citation type="submission" date="2015-12" db="EMBL/GenBank/DDBJ databases">
        <title>Draft genome of the nematode, Onchocerca flexuosa.</title>
        <authorList>
            <person name="Mitreva M."/>
        </authorList>
    </citation>
    <scope>NUCLEOTIDE SEQUENCE [LARGE SCALE GENOMIC DNA]</scope>
    <source>
        <strain evidence="1">Red Deer</strain>
    </source>
</reference>
<evidence type="ECO:0000313" key="1">
    <source>
        <dbReference type="EMBL" id="OZC08185.1"/>
    </source>
</evidence>